<dbReference type="Proteomes" id="UP001318040">
    <property type="component" value="Chromosome 42"/>
</dbReference>
<protein>
    <submittedName>
        <fullName evidence="4">Uncharacterized protein C3orf84 homolog</fullName>
    </submittedName>
</protein>
<feature type="region of interest" description="Disordered" evidence="1">
    <location>
        <begin position="155"/>
        <end position="177"/>
    </location>
</feature>
<keyword evidence="3" id="KW-1185">Reference proteome</keyword>
<dbReference type="InterPro" id="IPR029369">
    <property type="entry name" value="HDNR"/>
</dbReference>
<dbReference type="PANTHER" id="PTHR35539">
    <property type="entry name" value="CDNA SEQUENCE BC048562"/>
    <property type="match status" value="1"/>
</dbReference>
<organism evidence="3 4">
    <name type="scientific">Petromyzon marinus</name>
    <name type="common">Sea lamprey</name>
    <dbReference type="NCBI Taxonomy" id="7757"/>
    <lineage>
        <taxon>Eukaryota</taxon>
        <taxon>Metazoa</taxon>
        <taxon>Chordata</taxon>
        <taxon>Craniata</taxon>
        <taxon>Vertebrata</taxon>
        <taxon>Cyclostomata</taxon>
        <taxon>Hyperoartia</taxon>
        <taxon>Petromyzontiformes</taxon>
        <taxon>Petromyzontidae</taxon>
        <taxon>Petromyzon</taxon>
    </lineage>
</organism>
<dbReference type="CTD" id="646498"/>
<proteinExistence type="predicted"/>
<evidence type="ECO:0000313" key="4">
    <source>
        <dbReference type="RefSeq" id="XP_032825475.1"/>
    </source>
</evidence>
<dbReference type="Pfam" id="PF15115">
    <property type="entry name" value="HDNR"/>
    <property type="match status" value="1"/>
</dbReference>
<reference evidence="4" key="1">
    <citation type="submission" date="2025-08" db="UniProtKB">
        <authorList>
            <consortium name="RefSeq"/>
        </authorList>
    </citation>
    <scope>IDENTIFICATION</scope>
    <source>
        <tissue evidence="4">Sperm</tissue>
    </source>
</reference>
<gene>
    <name evidence="4" type="primary">C42H3orf84</name>
</gene>
<dbReference type="GeneID" id="116951136"/>
<sequence length="277" mass="29478">MASDATGSWFPTGFHGHFRSRSRNDMDQTFRQAARPTPPLAFARRLHHPRNGAHTHPFSCHDNRHAGLGSVGYFQTGLGRKRVRTPLALSAGVYNGELVAWAGSAGHEERPLASTYRLDFLGARPPRPASLPPAFTSSSSPFLLLPQLIAPRAALTSARGSSRPDDGGGGASSGATTYRAAHGRPIDRTQIALHNAVPPGEPWGQPHHHGRPGTRGASAAPSPRPLGVADCLVWSDETQHHQVQHRLPATTVAVAAMPRPSQGSEAAGPVTMHRPTI</sequence>
<evidence type="ECO:0000256" key="1">
    <source>
        <dbReference type="SAM" id="MobiDB-lite"/>
    </source>
</evidence>
<accession>A0AAJ7TWM4</accession>
<dbReference type="KEGG" id="pmrn:116951136"/>
<dbReference type="PANTHER" id="PTHR35539:SF1">
    <property type="entry name" value="CDNA SEQUENCE BC048562"/>
    <property type="match status" value="1"/>
</dbReference>
<feature type="domain" description="Domain of unknown function with conserved HDNR motif" evidence="2">
    <location>
        <begin position="3"/>
        <end position="84"/>
    </location>
</feature>
<name>A0AAJ7TWM4_PETMA</name>
<evidence type="ECO:0000259" key="2">
    <source>
        <dbReference type="Pfam" id="PF15115"/>
    </source>
</evidence>
<feature type="region of interest" description="Disordered" evidence="1">
    <location>
        <begin position="195"/>
        <end position="224"/>
    </location>
</feature>
<dbReference type="RefSeq" id="XP_032825475.1">
    <property type="nucleotide sequence ID" value="XM_032969584.1"/>
</dbReference>
<dbReference type="AlphaFoldDB" id="A0AAJ7TWM4"/>
<evidence type="ECO:0000313" key="3">
    <source>
        <dbReference type="Proteomes" id="UP001318040"/>
    </source>
</evidence>